<sequence>MNSKKKVLTGAIVAATFATTAVSVNDNRVHADDVTDVNESSITPITQAQQTVNEKESTVNSTQDSVKDAHNEVNQANSAKQEAQDNYNQANNAVQSQQQAVETAKQQLNQDQKSAQQAQKAVSSAQNKVDEIKSNQAKKDQLEKEANQAEKDFTTIKNENKDNQLNNNLTNAQNDLTNAKAKQQEAQSNLGNAENNANKISNDLINAQKESSKPATQAEVDAAKNKVNEAQSAKDNADKDVAIAQDAVNKAQKEVDTKKAALNNLSADWTTRNLIDAPNGYKEQFFSKRGMVPYLRQVRSIKYNPDSGVTFMPEKYAGDRPSLKQLKEFANSFKNSSANDGTQDLVFMYAQGNKVIVTDNVDNVPLDTDQPVTIWYRNLSDEVDNVSKVMQTPTEVYYEYYPDDQEGEIDVKSWNDLPENKKAEAIVKYLNNYNYTPLNPSENVAISDAVHLDPTIQQKLTEYAVNVMNHFNEMAGYPGRVVANNVAIQKANYVAEHQQSPNNHDQYASQIGADGEDMVLDLVDPSNTDLDQLRAGIYNGIGDMLFPDSNGGDWLHATQMLRAGELYPGTVKQPAKFGLSFDKFGNLHLLWFPASDADFKDSTDYIVKETDNTNEVQKELDNANKALETAQENLKQSKDGQATAIKNLTVAQQELTAVQQGTKITELQKAKDKDDQQLAQAQQQADKANAEVAATQQSLADAQSKLATWTNKYRVAEQKVTDAQKALDQVNDPSVLTTAQQTLADAQEKFDYANKLVNDDTAKLNQAQQTLNALQSTAKDAKTKLDNANSAVMSAQNSLQTANDILLTAQSELQRAKDHLAMIQKIHENDSASDKEDSATSTPASTIILHNGAQSAPTQHLELTHDENEKVASNSKVLVQNTGRQFESSAVNHDNENMTSATSTKQLPQTGSADSSSLFALGLATLAGMFGLEFRKRNF</sequence>
<feature type="coiled-coil region" evidence="5">
    <location>
        <begin position="606"/>
        <end position="640"/>
    </location>
</feature>
<dbReference type="PANTHER" id="PTHR12768:SF4">
    <property type="entry name" value="BECLIN-1"/>
    <property type="match status" value="1"/>
</dbReference>
<dbReference type="InterPro" id="IPR019931">
    <property type="entry name" value="LPXTG_anchor"/>
</dbReference>
<proteinExistence type="predicted"/>
<evidence type="ECO:0000259" key="8">
    <source>
        <dbReference type="PROSITE" id="PS50847"/>
    </source>
</evidence>
<dbReference type="GO" id="GO:0006995">
    <property type="term" value="P:cellular response to nitrogen starvation"/>
    <property type="evidence" value="ECO:0007669"/>
    <property type="project" value="TreeGrafter"/>
</dbReference>
<evidence type="ECO:0000256" key="6">
    <source>
        <dbReference type="SAM" id="MobiDB-lite"/>
    </source>
</evidence>
<dbReference type="Pfam" id="PF00746">
    <property type="entry name" value="Gram_pos_anchor"/>
    <property type="match status" value="1"/>
</dbReference>
<reference evidence="10" key="1">
    <citation type="submission" date="2018-04" db="EMBL/GenBank/DDBJ databases">
        <title>Draft Genome Sequences of 10 Lactobacillus Species from 22 Commercial Probiotic Products.</title>
        <authorList>
            <person name="Gangiredla J."/>
            <person name="Barnaba T.J."/>
            <person name="Mammel M.K."/>
            <person name="Lacher D.W."/>
            <person name="Elkins C.A."/>
            <person name="Lampel K.A."/>
            <person name="Whitehouse C.A."/>
            <person name="Tartera C."/>
        </authorList>
    </citation>
    <scope>NUCLEOTIDE SEQUENCE [LARGE SCALE GENOMIC DNA]</scope>
    <source>
        <strain evidence="10">DS12_10</strain>
    </source>
</reference>
<protein>
    <recommendedName>
        <fullName evidence="8">Gram-positive cocci surface proteins LPxTG domain-containing protein</fullName>
    </recommendedName>
</protein>
<dbReference type="Proteomes" id="UP000244083">
    <property type="component" value="Unassembled WGS sequence"/>
</dbReference>
<feature type="region of interest" description="Disordered" evidence="6">
    <location>
        <begin position="889"/>
        <end position="914"/>
    </location>
</feature>
<evidence type="ECO:0000256" key="2">
    <source>
        <dbReference type="ARBA" id="ARBA00022525"/>
    </source>
</evidence>
<feature type="region of interest" description="Disordered" evidence="6">
    <location>
        <begin position="210"/>
        <end position="235"/>
    </location>
</feature>
<evidence type="ECO:0000256" key="1">
    <source>
        <dbReference type="ARBA" id="ARBA00022512"/>
    </source>
</evidence>
<keyword evidence="5" id="KW-0175">Coiled coil</keyword>
<name>A0A2T5Q2T9_LIMRT</name>
<feature type="coiled-coil region" evidence="5">
    <location>
        <begin position="664"/>
        <end position="726"/>
    </location>
</feature>
<dbReference type="NCBIfam" id="TIGR04320">
    <property type="entry name" value="Surf_Exclu_PgrA"/>
    <property type="match status" value="1"/>
</dbReference>
<dbReference type="GO" id="GO:0045324">
    <property type="term" value="P:late endosome to vacuole transport"/>
    <property type="evidence" value="ECO:0007669"/>
    <property type="project" value="TreeGrafter"/>
</dbReference>
<evidence type="ECO:0000256" key="4">
    <source>
        <dbReference type="ARBA" id="ARBA00023088"/>
    </source>
</evidence>
<dbReference type="GO" id="GO:0043548">
    <property type="term" value="F:phosphatidylinositol 3-kinase binding"/>
    <property type="evidence" value="ECO:0007669"/>
    <property type="project" value="TreeGrafter"/>
</dbReference>
<dbReference type="SUPFAM" id="SSF57997">
    <property type="entry name" value="Tropomyosin"/>
    <property type="match status" value="1"/>
</dbReference>
<dbReference type="AlphaFoldDB" id="A0A2T5Q2T9"/>
<dbReference type="GO" id="GO:0034271">
    <property type="term" value="C:phosphatidylinositol 3-kinase complex, class III, type I"/>
    <property type="evidence" value="ECO:0007669"/>
    <property type="project" value="TreeGrafter"/>
</dbReference>
<dbReference type="InterPro" id="IPR007243">
    <property type="entry name" value="Atg6/Beclin"/>
</dbReference>
<dbReference type="PANTHER" id="PTHR12768">
    <property type="entry name" value="BECLIN 1"/>
    <property type="match status" value="1"/>
</dbReference>
<evidence type="ECO:0000256" key="7">
    <source>
        <dbReference type="SAM" id="SignalP"/>
    </source>
</evidence>
<dbReference type="PROSITE" id="PS50847">
    <property type="entry name" value="GRAM_POS_ANCHORING"/>
    <property type="match status" value="1"/>
</dbReference>
<keyword evidence="1" id="KW-0134">Cell wall</keyword>
<feature type="region of interest" description="Disordered" evidence="6">
    <location>
        <begin position="76"/>
        <end position="147"/>
    </location>
</feature>
<evidence type="ECO:0000256" key="3">
    <source>
        <dbReference type="ARBA" id="ARBA00022729"/>
    </source>
</evidence>
<feature type="compositionally biased region" description="Low complexity" evidence="6">
    <location>
        <begin position="88"/>
        <end position="127"/>
    </location>
</feature>
<dbReference type="InterPro" id="IPR027607">
    <property type="entry name" value="Surf_Exclu_SEC10/PgrA"/>
</dbReference>
<feature type="compositionally biased region" description="Polar residues" evidence="6">
    <location>
        <begin position="76"/>
        <end position="87"/>
    </location>
</feature>
<dbReference type="GO" id="GO:0030674">
    <property type="term" value="F:protein-macromolecule adaptor activity"/>
    <property type="evidence" value="ECO:0007669"/>
    <property type="project" value="TreeGrafter"/>
</dbReference>
<gene>
    <name evidence="9" type="ORF">DB325_06925</name>
</gene>
<evidence type="ECO:0000313" key="10">
    <source>
        <dbReference type="Proteomes" id="UP000244083"/>
    </source>
</evidence>
<dbReference type="RefSeq" id="WP_107721718.1">
    <property type="nucleotide sequence ID" value="NZ_QAZN01000012.1"/>
</dbReference>
<dbReference type="Gene3D" id="1.20.120.330">
    <property type="entry name" value="Nucleotidyltransferases domain 2"/>
    <property type="match status" value="1"/>
</dbReference>
<dbReference type="EMBL" id="QAZN01000012">
    <property type="protein sequence ID" value="PTV03606.1"/>
    <property type="molecule type" value="Genomic_DNA"/>
</dbReference>
<evidence type="ECO:0000256" key="5">
    <source>
        <dbReference type="SAM" id="Coils"/>
    </source>
</evidence>
<organism evidence="9 10">
    <name type="scientific">Limosilactobacillus reuteri</name>
    <name type="common">Lactobacillus reuteri</name>
    <dbReference type="NCBI Taxonomy" id="1598"/>
    <lineage>
        <taxon>Bacteria</taxon>
        <taxon>Bacillati</taxon>
        <taxon>Bacillota</taxon>
        <taxon>Bacilli</taxon>
        <taxon>Lactobacillales</taxon>
        <taxon>Lactobacillaceae</taxon>
        <taxon>Limosilactobacillus</taxon>
    </lineage>
</organism>
<keyword evidence="3 7" id="KW-0732">Signal</keyword>
<dbReference type="NCBIfam" id="TIGR01167">
    <property type="entry name" value="LPXTG_anchor"/>
    <property type="match status" value="1"/>
</dbReference>
<accession>A0A2T5Q2T9</accession>
<evidence type="ECO:0000313" key="9">
    <source>
        <dbReference type="EMBL" id="PTV03606.1"/>
    </source>
</evidence>
<feature type="domain" description="Gram-positive cocci surface proteins LPxTG" evidence="8">
    <location>
        <begin position="907"/>
        <end position="939"/>
    </location>
</feature>
<feature type="coiled-coil region" evidence="5">
    <location>
        <begin position="757"/>
        <end position="798"/>
    </location>
</feature>
<feature type="chain" id="PRO_5038730948" description="Gram-positive cocci surface proteins LPxTG domain-containing protein" evidence="7">
    <location>
        <begin position="21"/>
        <end position="939"/>
    </location>
</feature>
<keyword evidence="4" id="KW-0572">Peptidoglycan-anchor</keyword>
<comment type="caution">
    <text evidence="9">The sequence shown here is derived from an EMBL/GenBank/DDBJ whole genome shotgun (WGS) entry which is preliminary data.</text>
</comment>
<keyword evidence="2" id="KW-0964">Secreted</keyword>
<feature type="signal peptide" evidence="7">
    <location>
        <begin position="1"/>
        <end position="20"/>
    </location>
</feature>
<feature type="compositionally biased region" description="Polar residues" evidence="6">
    <location>
        <begin position="48"/>
        <end position="64"/>
    </location>
</feature>
<feature type="region of interest" description="Disordered" evidence="6">
    <location>
        <begin position="48"/>
        <end position="67"/>
    </location>
</feature>
<dbReference type="GO" id="GO:0034272">
    <property type="term" value="C:phosphatidylinositol 3-kinase complex, class III, type II"/>
    <property type="evidence" value="ECO:0007669"/>
    <property type="project" value="TreeGrafter"/>
</dbReference>
<feature type="compositionally biased region" description="Basic and acidic residues" evidence="6">
    <location>
        <begin position="128"/>
        <end position="147"/>
    </location>
</feature>
<dbReference type="GO" id="GO:0000407">
    <property type="term" value="C:phagophore assembly site"/>
    <property type="evidence" value="ECO:0007669"/>
    <property type="project" value="TreeGrafter"/>
</dbReference>